<dbReference type="InterPro" id="IPR036188">
    <property type="entry name" value="FAD/NAD-bd_sf"/>
</dbReference>
<dbReference type="InterPro" id="IPR002937">
    <property type="entry name" value="Amino_oxidase"/>
</dbReference>
<dbReference type="AlphaFoldDB" id="A0A9X1B5P5"/>
<evidence type="ECO:0000313" key="3">
    <source>
        <dbReference type="Proteomes" id="UP001138768"/>
    </source>
</evidence>
<sequence length="426" mass="46487">MNADVIIIGAGLSGLACARALHESRISYRLLEASDRIGGRIATDQVEGFRLDRGFQVLQTWYPEAQRQLDYAALDLRPFYPGAQVRIGNRFHRVSDIWRHPERLPEMVLSPVGSLADKLRLLRLRQRAIRGDLDALYGRPETSALTLLRELGFSERIIQRFFKPFFAGVFFEPELDVSSRAFEFVFRAFALGDTALPAEGMAQIPLQLAQRLPPETIELGRKVERLIVSDRASGGGAGVVLSDGSVCTAKAVIVATPGRESARLLDQPAPATRGTTCFYFAAPVAPIDGPYLVLDGNGQGPINSLLCPSNLAPAYAPPGQALVTVNCFGHERAPEQLAPLVQQQLRSWFGNAVDAWRRLAVYRIDDALPVQAPPVTAASASDTLQPVAERVWVCGELAAPPSIHWALSSGRRVGEAVARQLHADRS</sequence>
<proteinExistence type="predicted"/>
<dbReference type="RefSeq" id="WP_200246554.1">
    <property type="nucleotide sequence ID" value="NZ_NRRY01000031.1"/>
</dbReference>
<feature type="domain" description="Amine oxidase" evidence="1">
    <location>
        <begin position="12"/>
        <end position="417"/>
    </location>
</feature>
<dbReference type="Pfam" id="PF01593">
    <property type="entry name" value="Amino_oxidase"/>
    <property type="match status" value="1"/>
</dbReference>
<dbReference type="SUPFAM" id="SSF51905">
    <property type="entry name" value="FAD/NAD(P)-binding domain"/>
    <property type="match status" value="1"/>
</dbReference>
<comment type="caution">
    <text evidence="2">The sequence shown here is derived from an EMBL/GenBank/DDBJ whole genome shotgun (WGS) entry which is preliminary data.</text>
</comment>
<dbReference type="EMBL" id="NRRY01000031">
    <property type="protein sequence ID" value="MBK1620086.1"/>
    <property type="molecule type" value="Genomic_DNA"/>
</dbReference>
<keyword evidence="3" id="KW-1185">Reference proteome</keyword>
<dbReference type="GO" id="GO:0016491">
    <property type="term" value="F:oxidoreductase activity"/>
    <property type="evidence" value="ECO:0007669"/>
    <property type="project" value="InterPro"/>
</dbReference>
<dbReference type="PANTHER" id="PTHR42841">
    <property type="entry name" value="AMINE OXIDASE"/>
    <property type="match status" value="1"/>
</dbReference>
<organism evidence="2 3">
    <name type="scientific">Lamprobacter modestohalophilus</name>
    <dbReference type="NCBI Taxonomy" id="1064514"/>
    <lineage>
        <taxon>Bacteria</taxon>
        <taxon>Pseudomonadati</taxon>
        <taxon>Pseudomonadota</taxon>
        <taxon>Gammaproteobacteria</taxon>
        <taxon>Chromatiales</taxon>
        <taxon>Chromatiaceae</taxon>
        <taxon>Lamprobacter</taxon>
    </lineage>
</organism>
<name>A0A9X1B5P5_9GAMM</name>
<dbReference type="Proteomes" id="UP001138768">
    <property type="component" value="Unassembled WGS sequence"/>
</dbReference>
<gene>
    <name evidence="2" type="ORF">CKO42_16890</name>
</gene>
<reference evidence="2 3" key="1">
    <citation type="journal article" date="2020" name="Microorganisms">
        <title>Osmotic Adaptation and Compatible Solute Biosynthesis of Phototrophic Bacteria as Revealed from Genome Analyses.</title>
        <authorList>
            <person name="Imhoff J.F."/>
            <person name="Rahn T."/>
            <person name="Kunzel S."/>
            <person name="Keller A."/>
            <person name="Neulinger S.C."/>
        </authorList>
    </citation>
    <scope>NUCLEOTIDE SEQUENCE [LARGE SCALE GENOMIC DNA]</scope>
    <source>
        <strain evidence="2 3">DSM 25653</strain>
    </source>
</reference>
<accession>A0A9X1B5P5</accession>
<evidence type="ECO:0000259" key="1">
    <source>
        <dbReference type="Pfam" id="PF01593"/>
    </source>
</evidence>
<protein>
    <submittedName>
        <fullName evidence="2">Amine oxidase</fullName>
    </submittedName>
</protein>
<dbReference type="Gene3D" id="3.50.50.60">
    <property type="entry name" value="FAD/NAD(P)-binding domain"/>
    <property type="match status" value="1"/>
</dbReference>
<evidence type="ECO:0000313" key="2">
    <source>
        <dbReference type="EMBL" id="MBK1620086.1"/>
    </source>
</evidence>